<keyword evidence="2 11" id="KW-0813">Transport</keyword>
<protein>
    <submittedName>
        <fullName evidence="16">Uncharacterized protein</fullName>
    </submittedName>
</protein>
<keyword evidence="10 11" id="KW-0998">Cell outer membrane</keyword>
<feature type="signal peptide" evidence="13">
    <location>
        <begin position="1"/>
        <end position="21"/>
    </location>
</feature>
<evidence type="ECO:0000256" key="2">
    <source>
        <dbReference type="ARBA" id="ARBA00022448"/>
    </source>
</evidence>
<feature type="domain" description="TonB-dependent receptor plug" evidence="15">
    <location>
        <begin position="52"/>
        <end position="156"/>
    </location>
</feature>
<reference evidence="16 17" key="1">
    <citation type="submission" date="2017-08" db="EMBL/GenBank/DDBJ databases">
        <title>WGS of Clinical strains of the CDC Group NO-1 linked to zoonotic infections in humans.</title>
        <authorList>
            <person name="Bernier A.-M."/>
            <person name="Bernard K."/>
        </authorList>
    </citation>
    <scope>NUCLEOTIDE SEQUENCE [LARGE SCALE GENOMIC DNA]</scope>
    <source>
        <strain evidence="16 17">NML03-0146</strain>
    </source>
</reference>
<dbReference type="Proteomes" id="UP000217999">
    <property type="component" value="Unassembled WGS sequence"/>
</dbReference>
<evidence type="ECO:0000256" key="12">
    <source>
        <dbReference type="RuleBase" id="RU003357"/>
    </source>
</evidence>
<keyword evidence="6" id="KW-0408">Iron</keyword>
<evidence type="ECO:0000256" key="3">
    <source>
        <dbReference type="ARBA" id="ARBA00022452"/>
    </source>
</evidence>
<dbReference type="RefSeq" id="WP_095550194.1">
    <property type="nucleotide sequence ID" value="NZ_NSJF01000005.1"/>
</dbReference>
<dbReference type="PANTHER" id="PTHR32552">
    <property type="entry name" value="FERRICHROME IRON RECEPTOR-RELATED"/>
    <property type="match status" value="1"/>
</dbReference>
<dbReference type="InterPro" id="IPR012910">
    <property type="entry name" value="Plug_dom"/>
</dbReference>
<dbReference type="Pfam" id="PF00593">
    <property type="entry name" value="TonB_dep_Rec_b-barrel"/>
    <property type="match status" value="1"/>
</dbReference>
<keyword evidence="13" id="KW-0732">Signal</keyword>
<comment type="subcellular location">
    <subcellularLocation>
        <location evidence="1 11">Cell outer membrane</location>
        <topology evidence="1 11">Multi-pass membrane protein</topology>
    </subcellularLocation>
</comment>
<dbReference type="SUPFAM" id="SSF56935">
    <property type="entry name" value="Porins"/>
    <property type="match status" value="1"/>
</dbReference>
<evidence type="ECO:0000256" key="1">
    <source>
        <dbReference type="ARBA" id="ARBA00004571"/>
    </source>
</evidence>
<dbReference type="GO" id="GO:0009279">
    <property type="term" value="C:cell outer membrane"/>
    <property type="evidence" value="ECO:0007669"/>
    <property type="project" value="UniProtKB-SubCell"/>
</dbReference>
<evidence type="ECO:0000313" key="16">
    <source>
        <dbReference type="EMBL" id="PAT34011.1"/>
    </source>
</evidence>
<keyword evidence="7" id="KW-0406">Ion transport</keyword>
<feature type="chain" id="PRO_5012064526" evidence="13">
    <location>
        <begin position="22"/>
        <end position="693"/>
    </location>
</feature>
<evidence type="ECO:0000259" key="14">
    <source>
        <dbReference type="Pfam" id="PF00593"/>
    </source>
</evidence>
<feature type="domain" description="TonB-dependent receptor-like beta-barrel" evidence="14">
    <location>
        <begin position="280"/>
        <end position="658"/>
    </location>
</feature>
<evidence type="ECO:0000256" key="7">
    <source>
        <dbReference type="ARBA" id="ARBA00023065"/>
    </source>
</evidence>
<dbReference type="InterPro" id="IPR036942">
    <property type="entry name" value="Beta-barrel_TonB_sf"/>
</dbReference>
<dbReference type="GO" id="GO:0006826">
    <property type="term" value="P:iron ion transport"/>
    <property type="evidence" value="ECO:0007669"/>
    <property type="project" value="UniProtKB-KW"/>
</dbReference>
<evidence type="ECO:0000256" key="13">
    <source>
        <dbReference type="SAM" id="SignalP"/>
    </source>
</evidence>
<keyword evidence="3 11" id="KW-1134">Transmembrane beta strand</keyword>
<name>A0A2A2A8C1_9BURK</name>
<dbReference type="PANTHER" id="PTHR32552:SF81">
    <property type="entry name" value="TONB-DEPENDENT OUTER MEMBRANE RECEPTOR"/>
    <property type="match status" value="1"/>
</dbReference>
<accession>A0A2A2A8C1</accession>
<organism evidence="16 17">
    <name type="scientific">Vandammella animalimorsus</name>
    <dbReference type="NCBI Taxonomy" id="2029117"/>
    <lineage>
        <taxon>Bacteria</taxon>
        <taxon>Pseudomonadati</taxon>
        <taxon>Pseudomonadota</taxon>
        <taxon>Betaproteobacteria</taxon>
        <taxon>Burkholderiales</taxon>
        <taxon>Comamonadaceae</taxon>
        <taxon>Vandammella</taxon>
    </lineage>
</organism>
<evidence type="ECO:0000256" key="8">
    <source>
        <dbReference type="ARBA" id="ARBA00023077"/>
    </source>
</evidence>
<keyword evidence="9 11" id="KW-0472">Membrane</keyword>
<keyword evidence="4" id="KW-0410">Iron transport</keyword>
<evidence type="ECO:0000256" key="10">
    <source>
        <dbReference type="ARBA" id="ARBA00023237"/>
    </source>
</evidence>
<sequence length="693" mass="76015">MRLHPPFVLCCLSLALLPAYATQAGDSAQPDREAATLPAVVVSASKRDAELEQLNGAASVASRWALEDAQVASTQELGRVFPELQMAYSGSQLYPQITLRGVTSAQDFYNPALTVYVDGVPQVPTAALQSLLDAEQVELLKGPQGTLYGKSAQGGVLNIVTRQPDNSAQALLRAGVASHRGHQAQANISGPLVRDLLYGAASLSSQRTSGPLHSDVLGSDLGGSRSRAGRLKLRLAPAAAPWELGLAAARDCMRGQQDVYTPFDAIDARTAYTMPGLPEAWREVRQQRCTNSLTGSGQYQWQDWQLSAIASTQRLHLDARQFPFAMQYSWQPEHWRQNVQELRLATRAGVARRWNGVFGLYRQDVRQQRDYTIDFVLPVHSPMLQSHSHNRSETLAAYGDITWRLTPKLDLTGGLRFSRDSARTHFEGHMMGSPIAGQRRTREHTTLGHLAAGYQFSSAWRGYLNLAQGYKPAGYNLAPTSLADAEGFDRERSTSIEAGARYSTDRLRLQLALYRIATRDAQLYGDSQMGTQTLKNVGDTRSSGLELSAQWRASPAWTLAASGFVNQARFRRYSASSCQGCGRNRVPFTPSHGLSLSATGRVPLGQTTLRPQLRLRHTGAHYFDSANALKQKAYTLVDAALAWSPSPQLELSLYAHNLTDKRYRSYGFAYGPLGSFAQVAPGRSLGLTVTWAY</sequence>
<evidence type="ECO:0000256" key="9">
    <source>
        <dbReference type="ARBA" id="ARBA00023136"/>
    </source>
</evidence>
<dbReference type="AlphaFoldDB" id="A0A2A2A8C1"/>
<evidence type="ECO:0000256" key="11">
    <source>
        <dbReference type="PROSITE-ProRule" id="PRU01360"/>
    </source>
</evidence>
<dbReference type="Pfam" id="PF07715">
    <property type="entry name" value="Plug"/>
    <property type="match status" value="1"/>
</dbReference>
<dbReference type="Gene3D" id="2.40.170.20">
    <property type="entry name" value="TonB-dependent receptor, beta-barrel domain"/>
    <property type="match status" value="1"/>
</dbReference>
<dbReference type="InterPro" id="IPR000531">
    <property type="entry name" value="Beta-barrel_TonB"/>
</dbReference>
<evidence type="ECO:0000313" key="17">
    <source>
        <dbReference type="Proteomes" id="UP000217999"/>
    </source>
</evidence>
<keyword evidence="8 12" id="KW-0798">TonB box</keyword>
<dbReference type="PROSITE" id="PS52016">
    <property type="entry name" value="TONB_DEPENDENT_REC_3"/>
    <property type="match status" value="1"/>
</dbReference>
<dbReference type="EMBL" id="NSJF01000005">
    <property type="protein sequence ID" value="PAT34011.1"/>
    <property type="molecule type" value="Genomic_DNA"/>
</dbReference>
<comment type="caution">
    <text evidence="16">The sequence shown here is derived from an EMBL/GenBank/DDBJ whole genome shotgun (WGS) entry which is preliminary data.</text>
</comment>
<proteinExistence type="inferred from homology"/>
<dbReference type="InterPro" id="IPR039426">
    <property type="entry name" value="TonB-dep_rcpt-like"/>
</dbReference>
<keyword evidence="5 11" id="KW-0812">Transmembrane</keyword>
<gene>
    <name evidence="16" type="ORF">CK620_10110</name>
</gene>
<evidence type="ECO:0000256" key="4">
    <source>
        <dbReference type="ARBA" id="ARBA00022496"/>
    </source>
</evidence>
<comment type="similarity">
    <text evidence="11 12">Belongs to the TonB-dependent receptor family.</text>
</comment>
<evidence type="ECO:0000256" key="6">
    <source>
        <dbReference type="ARBA" id="ARBA00023004"/>
    </source>
</evidence>
<evidence type="ECO:0000256" key="5">
    <source>
        <dbReference type="ARBA" id="ARBA00022692"/>
    </source>
</evidence>
<evidence type="ECO:0000259" key="15">
    <source>
        <dbReference type="Pfam" id="PF07715"/>
    </source>
</evidence>